<evidence type="ECO:0000313" key="1">
    <source>
        <dbReference type="EMBL" id="KAI6086367.1"/>
    </source>
</evidence>
<gene>
    <name evidence="1" type="ORF">F4821DRAFT_129546</name>
</gene>
<reference evidence="1 2" key="1">
    <citation type="journal article" date="2022" name="New Phytol.">
        <title>Ecological generalism drives hyperdiversity of secondary metabolite gene clusters in xylarialean endophytes.</title>
        <authorList>
            <person name="Franco M.E.E."/>
            <person name="Wisecaver J.H."/>
            <person name="Arnold A.E."/>
            <person name="Ju Y.M."/>
            <person name="Slot J.C."/>
            <person name="Ahrendt S."/>
            <person name="Moore L.P."/>
            <person name="Eastman K.E."/>
            <person name="Scott K."/>
            <person name="Konkel Z."/>
            <person name="Mondo S.J."/>
            <person name="Kuo A."/>
            <person name="Hayes R.D."/>
            <person name="Haridas S."/>
            <person name="Andreopoulos B."/>
            <person name="Riley R."/>
            <person name="LaButti K."/>
            <person name="Pangilinan J."/>
            <person name="Lipzen A."/>
            <person name="Amirebrahimi M."/>
            <person name="Yan J."/>
            <person name="Adam C."/>
            <person name="Keymanesh K."/>
            <person name="Ng V."/>
            <person name="Louie K."/>
            <person name="Northen T."/>
            <person name="Drula E."/>
            <person name="Henrissat B."/>
            <person name="Hsieh H.M."/>
            <person name="Youens-Clark K."/>
            <person name="Lutzoni F."/>
            <person name="Miadlikowska J."/>
            <person name="Eastwood D.C."/>
            <person name="Hamelin R.C."/>
            <person name="Grigoriev I.V."/>
            <person name="U'Ren J.M."/>
        </authorList>
    </citation>
    <scope>NUCLEOTIDE SEQUENCE [LARGE SCALE GENOMIC DNA]</scope>
    <source>
        <strain evidence="1 2">ER1909</strain>
    </source>
</reference>
<keyword evidence="2" id="KW-1185">Reference proteome</keyword>
<comment type="caution">
    <text evidence="1">The sequence shown here is derived from an EMBL/GenBank/DDBJ whole genome shotgun (WGS) entry which is preliminary data.</text>
</comment>
<accession>A0ACC0D1F2</accession>
<evidence type="ECO:0000313" key="2">
    <source>
        <dbReference type="Proteomes" id="UP001497680"/>
    </source>
</evidence>
<protein>
    <submittedName>
        <fullName evidence="1">Uncharacterized protein</fullName>
    </submittedName>
</protein>
<organism evidence="1 2">
    <name type="scientific">Hypoxylon rubiginosum</name>
    <dbReference type="NCBI Taxonomy" id="110542"/>
    <lineage>
        <taxon>Eukaryota</taxon>
        <taxon>Fungi</taxon>
        <taxon>Dikarya</taxon>
        <taxon>Ascomycota</taxon>
        <taxon>Pezizomycotina</taxon>
        <taxon>Sordariomycetes</taxon>
        <taxon>Xylariomycetidae</taxon>
        <taxon>Xylariales</taxon>
        <taxon>Hypoxylaceae</taxon>
        <taxon>Hypoxylon</taxon>
    </lineage>
</organism>
<name>A0ACC0D1F2_9PEZI</name>
<proteinExistence type="predicted"/>
<sequence length="1036" mass="119112">MEALAAIGVASNLLQFVDLGYKVMSTAKEMYGTGKEASRANKDIEFITQDLQSLSIRLSKHVPKSTMTEDGRSLLKLTEECQKWSDEMLSLLTYLKNENPNSKIGAMKAAVRNYRKKGEKERLIQGLNSCRDQLNLQLTSMSRSEVLYKIQDLAESTSLTNIDLIHLNKTMEILQQSLQNCMTSISSQSQKGLGELLQASDQTLMKSKQEFILRAFRFEGMGNRFHDVETAHETTFEWLLEAHGHKHSDSTFKSEARERFTDWLQYGSGIFHISGKPGAGKSTLMKFLCKNGLTRRYLEKWSNGKALVFGKAFFWRLGNDNQKSLVGLICTLLHDVLSAAPDLIPIILPSQWRGVNTYSGSMITLEPDEIDQAFDNLLTNQVTFEGRRIVFFIDGLDEYKGRHSELVKKFFNWLSLNPENLKICVSSREWNEFTVGFAECPKLRIHECTHEDITAFVSHRIKTYSEDLDPFNQDSLELLVEKITAKAEGVFLWVRLALNATEDGILNGDSVLDLEAKLNAFPKELGDLYQHLFDSIHVSDRRKVFETLRMASHMGSDRGLRLLLFWFLNEAIADHNFATTMPITEASEENLRKVLKTTQRQIYGRCKGILEVYPLRPPSPPSNRLNRNTPQELDTFTPLPSDGEVRFMHSTAYEFLDQDHIKQEIDHTVGHVDIFHRICQTFLASIKFANEAWYFHHHVEGKDSQFNNELNDILQFALKRAKIFSRNSETRQSQFLTFLNQTEIVSMARLRSTYQYISHHLRFSSKREFGSSPAYVHTSAQTHIISLAASHCMHEFLRGNDIAYLEYISGRCGPVIPGFTYDRICDTLELCFSRGISPNHATQVKGPTLFDYMLMLLISYGYQFLYDIDTPLNLPINIYPVRLLELCLRYGARSQLKLCFGPIYRHKLTNKVYLNAGFDLGPAFNTDEMIHRWEIKSTVSTSPIALLAKQRDWVVTLRDLAELWAPDHYMILQDLLDRNNGGDMTSSQDMPWPERLHLPGDESKDAWRSIEQRKDLYQWQGEYTFKAEDYEEIRIL</sequence>
<dbReference type="Proteomes" id="UP001497680">
    <property type="component" value="Unassembled WGS sequence"/>
</dbReference>
<dbReference type="EMBL" id="MU394316">
    <property type="protein sequence ID" value="KAI6086367.1"/>
    <property type="molecule type" value="Genomic_DNA"/>
</dbReference>